<dbReference type="CDD" id="cd02248">
    <property type="entry name" value="Peptidase_C1A"/>
    <property type="match status" value="1"/>
</dbReference>
<evidence type="ECO:0000313" key="11">
    <source>
        <dbReference type="Proteomes" id="UP001431783"/>
    </source>
</evidence>
<evidence type="ECO:0000259" key="8">
    <source>
        <dbReference type="SMART" id="SM00645"/>
    </source>
</evidence>
<keyword evidence="11" id="KW-1185">Reference proteome</keyword>
<dbReference type="PROSITE" id="PS00639">
    <property type="entry name" value="THIOL_PROTEASE_HIS"/>
    <property type="match status" value="1"/>
</dbReference>
<dbReference type="Pfam" id="PF08246">
    <property type="entry name" value="Inhibitor_I29"/>
    <property type="match status" value="1"/>
</dbReference>
<dbReference type="InterPro" id="IPR000668">
    <property type="entry name" value="Peptidase_C1A_C"/>
</dbReference>
<comment type="similarity">
    <text evidence="1">Belongs to the peptidase C1 family.</text>
</comment>
<evidence type="ECO:0000256" key="3">
    <source>
        <dbReference type="ARBA" id="ARBA00022801"/>
    </source>
</evidence>
<accession>A0AAW1TZ04</accession>
<keyword evidence="3" id="KW-0378">Hydrolase</keyword>
<dbReference type="InterPro" id="IPR039417">
    <property type="entry name" value="Peptidase_C1A_papain-like"/>
</dbReference>
<dbReference type="GO" id="GO:0008234">
    <property type="term" value="F:cysteine-type peptidase activity"/>
    <property type="evidence" value="ECO:0007669"/>
    <property type="project" value="UniProtKB-KW"/>
</dbReference>
<keyword evidence="4" id="KW-0788">Thiol protease</keyword>
<dbReference type="InterPro" id="IPR013201">
    <property type="entry name" value="Prot_inhib_I29"/>
</dbReference>
<evidence type="ECO:0000256" key="6">
    <source>
        <dbReference type="ARBA" id="ARBA00023157"/>
    </source>
</evidence>
<feature type="signal peptide" evidence="7">
    <location>
        <begin position="1"/>
        <end position="17"/>
    </location>
</feature>
<feature type="domain" description="Cathepsin propeptide inhibitor" evidence="9">
    <location>
        <begin position="27"/>
        <end position="87"/>
    </location>
</feature>
<comment type="caution">
    <text evidence="10">The sequence shown here is derived from an EMBL/GenBank/DDBJ whole genome shotgun (WGS) entry which is preliminary data.</text>
</comment>
<name>A0AAW1TZ04_9CUCU</name>
<dbReference type="Pfam" id="PF00112">
    <property type="entry name" value="Peptidase_C1"/>
    <property type="match status" value="1"/>
</dbReference>
<reference evidence="10 11" key="1">
    <citation type="submission" date="2023-03" db="EMBL/GenBank/DDBJ databases">
        <title>Genome insight into feeding habits of ladybird beetles.</title>
        <authorList>
            <person name="Li H.-S."/>
            <person name="Huang Y.-H."/>
            <person name="Pang H."/>
        </authorList>
    </citation>
    <scope>NUCLEOTIDE SEQUENCE [LARGE SCALE GENOMIC DNA]</scope>
    <source>
        <strain evidence="10">SYSU_2023b</strain>
        <tissue evidence="10">Whole body</tissue>
    </source>
</reference>
<dbReference type="PROSITE" id="PS00139">
    <property type="entry name" value="THIOL_PROTEASE_CYS"/>
    <property type="match status" value="1"/>
</dbReference>
<evidence type="ECO:0000256" key="5">
    <source>
        <dbReference type="ARBA" id="ARBA00023145"/>
    </source>
</evidence>
<evidence type="ECO:0008006" key="12">
    <source>
        <dbReference type="Google" id="ProtNLM"/>
    </source>
</evidence>
<gene>
    <name evidence="10" type="ORF">WA026_015030</name>
</gene>
<proteinExistence type="inferred from homology"/>
<evidence type="ECO:0000256" key="1">
    <source>
        <dbReference type="ARBA" id="ARBA00008455"/>
    </source>
</evidence>
<dbReference type="Gene3D" id="3.90.70.10">
    <property type="entry name" value="Cysteine proteinases"/>
    <property type="match status" value="1"/>
</dbReference>
<keyword evidence="6" id="KW-1015">Disulfide bond</keyword>
<sequence length="330" mass="36334">MKAVSIILAVVLVYTNAVEDQDVLQQWQKFQADFGKSYRSPLEARKRFNIFQDNLKVIEAHNSLFEKGQYSFTMGINKFSDWTDSEFDSFVNGGLVNASTPLKGNNYFERSPNFVAPNTFDWRDHGIVTPVKDQGSCEGCWAFSATGGLEGAYAIKTGKLISLSEQNLIDCSHNGGNGGCKTGGLMTLAFDYIEKYGIDKEDDYPFEARDRQCRASQHDIVTKVSGYVNIRQGDEAGLVEAIKTKGPVCIGVDASNSFKRYKSGIFDGSCSNTHLNHGILAVGFGSENGKDFYIVKNSWGPSWGENGYIRLARNSGNKCGVSSMATYPII</sequence>
<dbReference type="SMART" id="SM00848">
    <property type="entry name" value="Inhibitor_I29"/>
    <property type="match status" value="1"/>
</dbReference>
<feature type="chain" id="PRO_5043990917" description="Cathepsin L" evidence="7">
    <location>
        <begin position="18"/>
        <end position="330"/>
    </location>
</feature>
<keyword evidence="2" id="KW-0645">Protease</keyword>
<dbReference type="PRINTS" id="PR00705">
    <property type="entry name" value="PAPAIN"/>
</dbReference>
<evidence type="ECO:0000259" key="9">
    <source>
        <dbReference type="SMART" id="SM00848"/>
    </source>
</evidence>
<feature type="domain" description="Peptidase C1A papain C-terminal" evidence="8">
    <location>
        <begin position="116"/>
        <end position="329"/>
    </location>
</feature>
<dbReference type="InterPro" id="IPR013128">
    <property type="entry name" value="Peptidase_C1A"/>
</dbReference>
<keyword evidence="7" id="KW-0732">Signal</keyword>
<dbReference type="SUPFAM" id="SSF54001">
    <property type="entry name" value="Cysteine proteinases"/>
    <property type="match status" value="1"/>
</dbReference>
<dbReference type="InterPro" id="IPR025660">
    <property type="entry name" value="Pept_his_AS"/>
</dbReference>
<dbReference type="InterPro" id="IPR000169">
    <property type="entry name" value="Pept_cys_AS"/>
</dbReference>
<dbReference type="PANTHER" id="PTHR12411">
    <property type="entry name" value="CYSTEINE PROTEASE FAMILY C1-RELATED"/>
    <property type="match status" value="1"/>
</dbReference>
<evidence type="ECO:0000256" key="7">
    <source>
        <dbReference type="SAM" id="SignalP"/>
    </source>
</evidence>
<dbReference type="GO" id="GO:0006508">
    <property type="term" value="P:proteolysis"/>
    <property type="evidence" value="ECO:0007669"/>
    <property type="project" value="UniProtKB-KW"/>
</dbReference>
<evidence type="ECO:0000256" key="4">
    <source>
        <dbReference type="ARBA" id="ARBA00022807"/>
    </source>
</evidence>
<keyword evidence="5" id="KW-0865">Zymogen</keyword>
<dbReference type="FunFam" id="3.90.70.10:FF:000006">
    <property type="entry name" value="Cathepsin S"/>
    <property type="match status" value="1"/>
</dbReference>
<evidence type="ECO:0000313" key="10">
    <source>
        <dbReference type="EMBL" id="KAK9876792.1"/>
    </source>
</evidence>
<organism evidence="10 11">
    <name type="scientific">Henosepilachna vigintioctopunctata</name>
    <dbReference type="NCBI Taxonomy" id="420089"/>
    <lineage>
        <taxon>Eukaryota</taxon>
        <taxon>Metazoa</taxon>
        <taxon>Ecdysozoa</taxon>
        <taxon>Arthropoda</taxon>
        <taxon>Hexapoda</taxon>
        <taxon>Insecta</taxon>
        <taxon>Pterygota</taxon>
        <taxon>Neoptera</taxon>
        <taxon>Endopterygota</taxon>
        <taxon>Coleoptera</taxon>
        <taxon>Polyphaga</taxon>
        <taxon>Cucujiformia</taxon>
        <taxon>Coccinelloidea</taxon>
        <taxon>Coccinellidae</taxon>
        <taxon>Epilachninae</taxon>
        <taxon>Epilachnini</taxon>
        <taxon>Henosepilachna</taxon>
    </lineage>
</organism>
<protein>
    <recommendedName>
        <fullName evidence="12">Cathepsin L</fullName>
    </recommendedName>
</protein>
<dbReference type="EMBL" id="JARQZJ010000038">
    <property type="protein sequence ID" value="KAK9876792.1"/>
    <property type="molecule type" value="Genomic_DNA"/>
</dbReference>
<dbReference type="InterPro" id="IPR038765">
    <property type="entry name" value="Papain-like_cys_pep_sf"/>
</dbReference>
<dbReference type="SMART" id="SM00645">
    <property type="entry name" value="Pept_C1"/>
    <property type="match status" value="1"/>
</dbReference>
<evidence type="ECO:0000256" key="2">
    <source>
        <dbReference type="ARBA" id="ARBA00022670"/>
    </source>
</evidence>
<dbReference type="AlphaFoldDB" id="A0AAW1TZ04"/>
<dbReference type="Proteomes" id="UP001431783">
    <property type="component" value="Unassembled WGS sequence"/>
</dbReference>